<dbReference type="SUPFAM" id="SSF56801">
    <property type="entry name" value="Acetyl-CoA synthetase-like"/>
    <property type="match status" value="1"/>
</dbReference>
<name>A0ABY7NJ09_9MICO</name>
<organism evidence="2 3">
    <name type="scientific">Cryobacterium breve</name>
    <dbReference type="NCBI Taxonomy" id="1259258"/>
    <lineage>
        <taxon>Bacteria</taxon>
        <taxon>Bacillati</taxon>
        <taxon>Actinomycetota</taxon>
        <taxon>Actinomycetes</taxon>
        <taxon>Micrococcales</taxon>
        <taxon>Microbacteriaceae</taxon>
        <taxon>Cryobacterium</taxon>
    </lineage>
</organism>
<evidence type="ECO:0000259" key="1">
    <source>
        <dbReference type="Pfam" id="PF00501"/>
    </source>
</evidence>
<dbReference type="Proteomes" id="UP001212421">
    <property type="component" value="Chromosome"/>
</dbReference>
<dbReference type="Gene3D" id="3.40.50.12780">
    <property type="entry name" value="N-terminal domain of ligase-like"/>
    <property type="match status" value="1"/>
</dbReference>
<sequence>MLRVVPADRPLVLLDLLRDALDGRGDALLPVPSPAPDPAVSRASSAVTRPARLARNGAPGARVPVAASVSPVPATVPATVPDGTAVVIETSGSTGVPKRVLLGAAALRASAAASSAALGGPGQWLLALPVHYVAGVQVLARSLAAGTIPCVLAPGHFDPAAFFAAATRLTAPLRYTSLVPVQLARLLDAVDAAGAADQDAAAGMLALLRRFTAILVGGQAMPPALLARAASLGITVVRTYGSSETAGGCCYNGRPIGDTVVRVVAGELEISGSVLADGYLDDPLRTHDRFTEENGVRWYRTGDLGEVDAVTGLVRVLGRADNVIISGGEKVSLDAVERVVRGLPGFSAAVVVGATDARWGQVPVVAIPGAHDTVPSWSGGEASPRSRTAVPSPSPQAVAAQLAVVKEAVASALGKAARPNRLLLVAEIPVLASGKPDRRALQRLAETGS</sequence>
<keyword evidence="3" id="KW-1185">Reference proteome</keyword>
<evidence type="ECO:0000313" key="3">
    <source>
        <dbReference type="Proteomes" id="UP001212421"/>
    </source>
</evidence>
<dbReference type="PANTHER" id="PTHR43767">
    <property type="entry name" value="LONG-CHAIN-FATTY-ACID--COA LIGASE"/>
    <property type="match status" value="1"/>
</dbReference>
<dbReference type="EMBL" id="CP075584">
    <property type="protein sequence ID" value="WBM81488.1"/>
    <property type="molecule type" value="Genomic_DNA"/>
</dbReference>
<protein>
    <submittedName>
        <fullName evidence="2">AMP-binding protein</fullName>
    </submittedName>
</protein>
<dbReference type="InterPro" id="IPR042099">
    <property type="entry name" value="ANL_N_sf"/>
</dbReference>
<dbReference type="PANTHER" id="PTHR43767:SF1">
    <property type="entry name" value="NONRIBOSOMAL PEPTIDE SYNTHASE PES1 (EUROFUNG)-RELATED"/>
    <property type="match status" value="1"/>
</dbReference>
<gene>
    <name evidence="2" type="ORF">KIV56_09570</name>
</gene>
<accession>A0ABY7NJ09</accession>
<dbReference type="Gene3D" id="3.30.300.30">
    <property type="match status" value="1"/>
</dbReference>
<reference evidence="2 3" key="1">
    <citation type="submission" date="2021-05" db="EMBL/GenBank/DDBJ databases">
        <authorList>
            <person name="Kumar R."/>
            <person name="Kumar A."/>
            <person name="Mukhia S."/>
        </authorList>
    </citation>
    <scope>NUCLEOTIDE SEQUENCE [LARGE SCALE GENOMIC DNA]</scope>
    <source>
        <strain evidence="2 3">ERMR7:08</strain>
    </source>
</reference>
<dbReference type="InterPro" id="IPR050237">
    <property type="entry name" value="ATP-dep_AMP-bd_enzyme"/>
</dbReference>
<dbReference type="InterPro" id="IPR000873">
    <property type="entry name" value="AMP-dep_synth/lig_dom"/>
</dbReference>
<dbReference type="Pfam" id="PF00501">
    <property type="entry name" value="AMP-binding"/>
    <property type="match status" value="1"/>
</dbReference>
<proteinExistence type="predicted"/>
<evidence type="ECO:0000313" key="2">
    <source>
        <dbReference type="EMBL" id="WBM81488.1"/>
    </source>
</evidence>
<feature type="domain" description="AMP-dependent synthetase/ligase" evidence="1">
    <location>
        <begin position="72"/>
        <end position="256"/>
    </location>
</feature>
<dbReference type="InterPro" id="IPR045851">
    <property type="entry name" value="AMP-bd_C_sf"/>
</dbReference>